<evidence type="ECO:0000256" key="16">
    <source>
        <dbReference type="RuleBase" id="RU362033"/>
    </source>
</evidence>
<keyword evidence="23" id="KW-1185">Reference proteome</keyword>
<feature type="domain" description="P-type ATPase N-terminal" evidence="18">
    <location>
        <begin position="77"/>
        <end position="132"/>
    </location>
</feature>
<sequence>MPVPPYSADMDAADGSKHTQACASSVAAAPEITAKADPSPSADGQHRVIAAHTVKPLIKKNIFVRGAEAAFGCVQSGEYASNEIRTAKYTLLTFLPVNLFEQFTRIANLYFLIVAVLQLIPGLAPTSWFTTVAPLVIVLAINAIKEIVDDYYRHQNDREINSRTVTVLEEGGRETPVTWRELAVGDIVKVANDTEFPADIVFMSSSEPANICYVETANLDGETNLKIKNCFTKTAGLSLADEFKDFADSYSIHCEMPNPELYKFDGAVVRRSNPDGPGGRLPLTADNLLLRGCTLRKTDWVVGVVVYTGLESKIMMNRLPAPRKVTQLERHMNVLVGIMFGLLFVIAAFMSMGAQIWDRAHGRDDWYLGYNGKYPDYFPGFGSWVIGVIRWMILLNGVIPISLYVTLELVKVFQCKMILNLDREMYHAETDTRFSCRTTNLNEDLGQVQYVLSDKTGTLTQNVMGFVWLSAGDELYGKRTCRDAGCPSPSHVDEGTPHSVVLDPDLLRGLGLDLNLLAQQAPTMTNKSMRGHAGIIRAAAVAPPNPALERFLLNLAICNTVVPAISDDGHFVYQASSPDEEALVTGAAFLGYRLYSRSTDRVVVEVLRTGEHLHYQVLAVLDFNSDRKRMSIIARCPDSKIRLFCKGADTMIMARVMPRQPRITNVRHHLEEMALAGYRTLCVAEKELSEAVYAKWSAQYDAACVALTDRDRKVTDASEVIEKDMELLGATAVEDKLQDGVPEAIDALLAARIGVWVLTGDKVETAVAIAMSCRLFTQEMALVEVRERDFEGADDSAKEAAVLRGKQEEVSMEQTRLHAELGSNCGPMVGLVVEGGALTRLLTSQHEGQLIDLCTSCKSVVCCRVTPKQKAQVVKMVQRLRKSIVLAIGDGANDVSMIQAAHIGCGISGREGRAAVMAADYAFAQFRYVSRLILLHGRAAYKRNSEVVWYAFYKNWIYNMVLLYFGFVTSFSSQPLFTSGLIAVFNLFFTSAPTVAFAVLEQDVSMATVLAVPQLYLETMKATRKEFLLEQLWWLVLASWHSLCIYFLPVYSMSNPNKDGLTYRWEAVGATVYTGIIVTVNLKIALRTRYWTWVNHLCIWLSIAIWWPYVIGYSAVFQVVPVAGAADMSGVALEMMGGPHFWLTAIVLVPAMSLLPDITHMSFQRSFAPKPFQIYQEIEWLKELAPETSRTLGLTPPHPNEGGAGPDFAAMELGVSEPAGRALRA</sequence>
<proteinExistence type="inferred from homology"/>
<dbReference type="SFLD" id="SFLDS00003">
    <property type="entry name" value="Haloacid_Dehalogenase"/>
    <property type="match status" value="1"/>
</dbReference>
<dbReference type="OrthoDB" id="377733at2759"/>
<keyword evidence="5 15" id="KW-0479">Metal-binding</keyword>
<dbReference type="SFLD" id="SFLDF00027">
    <property type="entry name" value="p-type_atpase"/>
    <property type="match status" value="1"/>
</dbReference>
<feature type="transmembrane region" description="Helical" evidence="16">
    <location>
        <begin position="979"/>
        <end position="1000"/>
    </location>
</feature>
<dbReference type="Pfam" id="PF16212">
    <property type="entry name" value="PhoLip_ATPase_C"/>
    <property type="match status" value="1"/>
</dbReference>
<feature type="binding site" evidence="15">
    <location>
        <position position="456"/>
    </location>
    <ligand>
        <name>Mg(2+)</name>
        <dbReference type="ChEBI" id="CHEBI:18420"/>
    </ligand>
</feature>
<dbReference type="PANTHER" id="PTHR24092">
    <property type="entry name" value="PROBABLE PHOSPHOLIPID-TRANSPORTING ATPASE"/>
    <property type="match status" value="1"/>
</dbReference>
<feature type="transmembrane region" description="Helical" evidence="16">
    <location>
        <begin position="947"/>
        <end position="967"/>
    </location>
</feature>
<keyword evidence="7 14" id="KW-0067">ATP-binding</keyword>
<keyword evidence="11 16" id="KW-0472">Membrane</keyword>
<dbReference type="InterPro" id="IPR023299">
    <property type="entry name" value="ATPase_P-typ_cyto_dom_N"/>
</dbReference>
<evidence type="ECO:0000259" key="18">
    <source>
        <dbReference type="Pfam" id="PF16209"/>
    </source>
</evidence>
<dbReference type="NCBIfam" id="TIGR01494">
    <property type="entry name" value="ATPase_P-type"/>
    <property type="match status" value="1"/>
</dbReference>
<feature type="transmembrane region" description="Helical" evidence="16">
    <location>
        <begin position="126"/>
        <end position="144"/>
    </location>
</feature>
<keyword evidence="8 15" id="KW-0460">Magnesium</keyword>
<dbReference type="SUPFAM" id="SSF81660">
    <property type="entry name" value="Metal cation-transporting ATPase, ATP-binding domain N"/>
    <property type="match status" value="1"/>
</dbReference>
<dbReference type="Pfam" id="PF16209">
    <property type="entry name" value="PhoLip_ATPase_N"/>
    <property type="match status" value="1"/>
</dbReference>
<dbReference type="GO" id="GO:0016887">
    <property type="term" value="F:ATP hydrolysis activity"/>
    <property type="evidence" value="ECO:0007669"/>
    <property type="project" value="InterPro"/>
</dbReference>
<comment type="caution">
    <text evidence="21">The sequence shown here is derived from an EMBL/GenBank/DDBJ whole genome shotgun (WGS) entry which is preliminary data.</text>
</comment>
<evidence type="ECO:0000259" key="17">
    <source>
        <dbReference type="Pfam" id="PF00122"/>
    </source>
</evidence>
<dbReference type="InterPro" id="IPR032631">
    <property type="entry name" value="P-type_ATPase_N"/>
</dbReference>
<dbReference type="Gene3D" id="3.40.1110.10">
    <property type="entry name" value="Calcium-transporting ATPase, cytoplasmic domain N"/>
    <property type="match status" value="1"/>
</dbReference>
<dbReference type="GO" id="GO:0045332">
    <property type="term" value="P:phospholipid translocation"/>
    <property type="evidence" value="ECO:0007669"/>
    <property type="project" value="TreeGrafter"/>
</dbReference>
<accession>A0A8J4GN98</accession>
<reference evidence="21" key="1">
    <citation type="journal article" date="2021" name="Proc. Natl. Acad. Sci. U.S.A.">
        <title>Three genomes in the algal genus Volvox reveal the fate of a haploid sex-determining region after a transition to homothallism.</title>
        <authorList>
            <person name="Yamamoto K."/>
            <person name="Hamaji T."/>
            <person name="Kawai-Toyooka H."/>
            <person name="Matsuzaki R."/>
            <person name="Takahashi F."/>
            <person name="Nishimura Y."/>
            <person name="Kawachi M."/>
            <person name="Noguchi H."/>
            <person name="Minakuchi Y."/>
            <person name="Umen J.G."/>
            <person name="Toyoda A."/>
            <person name="Nozaki H."/>
        </authorList>
    </citation>
    <scope>NUCLEOTIDE SEQUENCE</scope>
    <source>
        <strain evidence="21">NIES-3785</strain>
        <strain evidence="20">NIES-3786</strain>
    </source>
</reference>
<feature type="transmembrane region" description="Helical" evidence="16">
    <location>
        <begin position="1140"/>
        <end position="1158"/>
    </location>
</feature>
<dbReference type="InterPro" id="IPR018303">
    <property type="entry name" value="ATPase_P-typ_P_site"/>
</dbReference>
<keyword evidence="10 16" id="KW-1133">Transmembrane helix</keyword>
<dbReference type="AlphaFoldDB" id="A0A8J4GN98"/>
<feature type="binding site" evidence="14">
    <location>
        <position position="646"/>
    </location>
    <ligand>
        <name>ATP</name>
        <dbReference type="ChEBI" id="CHEBI:30616"/>
    </ligand>
</feature>
<dbReference type="GO" id="GO:0005524">
    <property type="term" value="F:ATP binding"/>
    <property type="evidence" value="ECO:0007669"/>
    <property type="project" value="UniProtKB-UniRule"/>
</dbReference>
<feature type="binding site" evidence="15">
    <location>
        <position position="454"/>
    </location>
    <ligand>
        <name>Mg(2+)</name>
        <dbReference type="ChEBI" id="CHEBI:18420"/>
    </ligand>
</feature>
<dbReference type="InterPro" id="IPR032630">
    <property type="entry name" value="P_typ_ATPase_c"/>
</dbReference>
<evidence type="ECO:0000256" key="10">
    <source>
        <dbReference type="ARBA" id="ARBA00022989"/>
    </source>
</evidence>
<dbReference type="Proteomes" id="UP000722791">
    <property type="component" value="Unassembled WGS sequence"/>
</dbReference>
<dbReference type="InterPro" id="IPR044492">
    <property type="entry name" value="P_typ_ATPase_HD_dom"/>
</dbReference>
<dbReference type="EC" id="7.6.2.1" evidence="16"/>
<feature type="binding site" evidence="14">
    <location>
        <position position="623"/>
    </location>
    <ligand>
        <name>ATP</name>
        <dbReference type="ChEBI" id="CHEBI:30616"/>
    </ligand>
</feature>
<dbReference type="FunFam" id="3.40.50.1000:FF:000203">
    <property type="entry name" value="Phospholipid-transporting ATPase"/>
    <property type="match status" value="1"/>
</dbReference>
<dbReference type="PROSITE" id="PS00154">
    <property type="entry name" value="ATPASE_E1_E2"/>
    <property type="match status" value="1"/>
</dbReference>
<evidence type="ECO:0000256" key="3">
    <source>
        <dbReference type="ARBA" id="ARBA00008109"/>
    </source>
</evidence>
<feature type="binding site" evidence="14">
    <location>
        <position position="759"/>
    </location>
    <ligand>
        <name>ATP</name>
        <dbReference type="ChEBI" id="CHEBI:30616"/>
    </ligand>
</feature>
<keyword evidence="9 16" id="KW-1278">Translocase</keyword>
<feature type="transmembrane region" description="Helical" evidence="16">
    <location>
        <begin position="334"/>
        <end position="357"/>
    </location>
</feature>
<evidence type="ECO:0000313" key="20">
    <source>
        <dbReference type="EMBL" id="GIL87053.1"/>
    </source>
</evidence>
<dbReference type="PANTHER" id="PTHR24092:SF218">
    <property type="entry name" value="PHOSPHOLIPID-TRANSPORTING ATPASE"/>
    <property type="match status" value="1"/>
</dbReference>
<feature type="binding site" evidence="14">
    <location>
        <position position="760"/>
    </location>
    <ligand>
        <name>ATP</name>
        <dbReference type="ChEBI" id="CHEBI:30616"/>
    </ligand>
</feature>
<feature type="transmembrane region" description="Helical" evidence="16">
    <location>
        <begin position="377"/>
        <end position="407"/>
    </location>
</feature>
<evidence type="ECO:0000256" key="2">
    <source>
        <dbReference type="ARBA" id="ARBA00004308"/>
    </source>
</evidence>
<feature type="binding site" evidence="14">
    <location>
        <position position="894"/>
    </location>
    <ligand>
        <name>ATP</name>
        <dbReference type="ChEBI" id="CHEBI:30616"/>
    </ligand>
</feature>
<feature type="binding site" evidence="14">
    <location>
        <position position="761"/>
    </location>
    <ligand>
        <name>ATP</name>
        <dbReference type="ChEBI" id="CHEBI:30616"/>
    </ligand>
</feature>
<dbReference type="InterPro" id="IPR059000">
    <property type="entry name" value="ATPase_P-type_domA"/>
</dbReference>
<keyword evidence="4 16" id="KW-0812">Transmembrane</keyword>
<dbReference type="Gene3D" id="2.70.150.10">
    <property type="entry name" value="Calcium-transporting ATPase, cytoplasmic transduction domain A"/>
    <property type="match status" value="1"/>
</dbReference>
<evidence type="ECO:0000256" key="12">
    <source>
        <dbReference type="ARBA" id="ARBA00034036"/>
    </source>
</evidence>
<dbReference type="SUPFAM" id="SSF81665">
    <property type="entry name" value="Calcium ATPase, transmembrane domain M"/>
    <property type="match status" value="1"/>
</dbReference>
<dbReference type="InterPro" id="IPR006539">
    <property type="entry name" value="P-type_ATPase_IV"/>
</dbReference>
<evidence type="ECO:0000256" key="6">
    <source>
        <dbReference type="ARBA" id="ARBA00022741"/>
    </source>
</evidence>
<evidence type="ECO:0000256" key="1">
    <source>
        <dbReference type="ARBA" id="ARBA00004141"/>
    </source>
</evidence>
<evidence type="ECO:0000256" key="13">
    <source>
        <dbReference type="PIRSR" id="PIRSR606539-1"/>
    </source>
</evidence>
<dbReference type="GO" id="GO:0005886">
    <property type="term" value="C:plasma membrane"/>
    <property type="evidence" value="ECO:0007669"/>
    <property type="project" value="TreeGrafter"/>
</dbReference>
<dbReference type="PRINTS" id="PR00119">
    <property type="entry name" value="CATATPASE"/>
</dbReference>
<dbReference type="InterPro" id="IPR001757">
    <property type="entry name" value="P_typ_ATPase"/>
</dbReference>
<comment type="subcellular location">
    <subcellularLocation>
        <location evidence="2">Endomembrane system</location>
    </subcellularLocation>
    <subcellularLocation>
        <location evidence="1 16">Membrane</location>
        <topology evidence="1 16">Multi-pass membrane protein</topology>
    </subcellularLocation>
</comment>
<comment type="catalytic activity">
    <reaction evidence="12 16">
        <text>ATP + H2O + phospholipidSide 1 = ADP + phosphate + phospholipidSide 2.</text>
        <dbReference type="EC" id="7.6.2.1"/>
    </reaction>
</comment>
<dbReference type="Pfam" id="PF13246">
    <property type="entry name" value="Cation_ATPase"/>
    <property type="match status" value="1"/>
</dbReference>
<evidence type="ECO:0000256" key="8">
    <source>
        <dbReference type="ARBA" id="ARBA00022842"/>
    </source>
</evidence>
<feature type="binding site" evidence="15">
    <location>
        <position position="890"/>
    </location>
    <ligand>
        <name>Mg(2+)</name>
        <dbReference type="ChEBI" id="CHEBI:18420"/>
    </ligand>
</feature>
<feature type="binding site" evidence="14">
    <location>
        <position position="893"/>
    </location>
    <ligand>
        <name>ATP</name>
        <dbReference type="ChEBI" id="CHEBI:30616"/>
    </ligand>
</feature>
<evidence type="ECO:0000256" key="11">
    <source>
        <dbReference type="ARBA" id="ARBA00023136"/>
    </source>
</evidence>
<evidence type="ECO:0000313" key="23">
    <source>
        <dbReference type="Proteomes" id="UP000747110"/>
    </source>
</evidence>
<evidence type="ECO:0000256" key="7">
    <source>
        <dbReference type="ARBA" id="ARBA00022840"/>
    </source>
</evidence>
<comment type="cofactor">
    <cofactor evidence="15">
        <name>Mg(2+)</name>
        <dbReference type="ChEBI" id="CHEBI:18420"/>
    </cofactor>
</comment>
<evidence type="ECO:0000313" key="22">
    <source>
        <dbReference type="Proteomes" id="UP000722791"/>
    </source>
</evidence>
<feature type="domain" description="P-type ATPase C-terminal" evidence="19">
    <location>
        <begin position="916"/>
        <end position="1170"/>
    </location>
</feature>
<feature type="binding site" evidence="14">
    <location>
        <position position="864"/>
    </location>
    <ligand>
        <name>ATP</name>
        <dbReference type="ChEBI" id="CHEBI:30616"/>
    </ligand>
</feature>
<evidence type="ECO:0000256" key="9">
    <source>
        <dbReference type="ARBA" id="ARBA00022967"/>
    </source>
</evidence>
<dbReference type="GO" id="GO:0140326">
    <property type="term" value="F:ATPase-coupled intramembrane lipid transporter activity"/>
    <property type="evidence" value="ECO:0007669"/>
    <property type="project" value="UniProtKB-EC"/>
</dbReference>
<feature type="transmembrane region" description="Helical" evidence="16">
    <location>
        <begin position="1097"/>
        <end position="1120"/>
    </location>
</feature>
<feature type="domain" description="P-type ATPase A" evidence="17">
    <location>
        <begin position="161"/>
        <end position="228"/>
    </location>
</feature>
<gene>
    <name evidence="20" type="ORF">Vretifemale_15217</name>
    <name evidence="21" type="ORF">Vretimale_14223</name>
</gene>
<dbReference type="NCBIfam" id="TIGR01652">
    <property type="entry name" value="ATPase-Plipid"/>
    <property type="match status" value="1"/>
</dbReference>
<dbReference type="Proteomes" id="UP000747110">
    <property type="component" value="Unassembled WGS sequence"/>
</dbReference>
<evidence type="ECO:0000256" key="5">
    <source>
        <dbReference type="ARBA" id="ARBA00022723"/>
    </source>
</evidence>
<dbReference type="EMBL" id="BNCQ01000035">
    <property type="protein sequence ID" value="GIM10593.1"/>
    <property type="molecule type" value="Genomic_DNA"/>
</dbReference>
<feature type="binding site" evidence="14">
    <location>
        <position position="679"/>
    </location>
    <ligand>
        <name>ATP</name>
        <dbReference type="ChEBI" id="CHEBI:30616"/>
    </ligand>
</feature>
<comment type="similarity">
    <text evidence="3 16">Belongs to the cation transport ATPase (P-type) (TC 3.A.3) family. Type IV subfamily.</text>
</comment>
<dbReference type="InterPro" id="IPR008250">
    <property type="entry name" value="ATPase_P-typ_transduc_dom_A_sf"/>
</dbReference>
<dbReference type="SUPFAM" id="SSF56784">
    <property type="entry name" value="HAD-like"/>
    <property type="match status" value="1"/>
</dbReference>
<dbReference type="SFLD" id="SFLDG00002">
    <property type="entry name" value="C1.7:_P-type_atpase_like"/>
    <property type="match status" value="1"/>
</dbReference>
<protein>
    <recommendedName>
        <fullName evidence="16">Phospholipid-transporting ATPase</fullName>
        <ecNumber evidence="16">7.6.2.1</ecNumber>
    </recommendedName>
</protein>
<feature type="binding site" evidence="14">
    <location>
        <position position="456"/>
    </location>
    <ligand>
        <name>ATP</name>
        <dbReference type="ChEBI" id="CHEBI:30616"/>
    </ligand>
</feature>
<dbReference type="Gene3D" id="3.40.50.1000">
    <property type="entry name" value="HAD superfamily/HAD-like"/>
    <property type="match status" value="1"/>
</dbReference>
<dbReference type="Pfam" id="PF00122">
    <property type="entry name" value="E1-E2_ATPase"/>
    <property type="match status" value="1"/>
</dbReference>
<feature type="transmembrane region" description="Helical" evidence="16">
    <location>
        <begin position="1063"/>
        <end position="1085"/>
    </location>
</feature>
<feature type="transmembrane region" description="Helical" evidence="16">
    <location>
        <begin position="1032"/>
        <end position="1051"/>
    </location>
</feature>
<dbReference type="InterPro" id="IPR036412">
    <property type="entry name" value="HAD-like_sf"/>
</dbReference>
<feature type="binding site" evidence="15">
    <location>
        <position position="894"/>
    </location>
    <ligand>
        <name>Mg(2+)</name>
        <dbReference type="ChEBI" id="CHEBI:18420"/>
    </ligand>
</feature>
<feature type="active site" description="4-aspartylphosphate intermediate" evidence="13">
    <location>
        <position position="454"/>
    </location>
</feature>
<keyword evidence="6 14" id="KW-0547">Nucleotide-binding</keyword>
<feature type="binding site" evidence="14">
    <location>
        <position position="455"/>
    </location>
    <ligand>
        <name>ATP</name>
        <dbReference type="ChEBI" id="CHEBI:30616"/>
    </ligand>
</feature>
<dbReference type="InterPro" id="IPR023214">
    <property type="entry name" value="HAD_sf"/>
</dbReference>
<dbReference type="EMBL" id="BNCP01000038">
    <property type="protein sequence ID" value="GIL87053.1"/>
    <property type="molecule type" value="Genomic_DNA"/>
</dbReference>
<feature type="binding site" evidence="14">
    <location>
        <position position="454"/>
    </location>
    <ligand>
        <name>ATP</name>
        <dbReference type="ChEBI" id="CHEBI:30616"/>
    </ligand>
</feature>
<dbReference type="GO" id="GO:0000287">
    <property type="term" value="F:magnesium ion binding"/>
    <property type="evidence" value="ECO:0007669"/>
    <property type="project" value="UniProtKB-UniRule"/>
</dbReference>
<feature type="binding site" evidence="14">
    <location>
        <position position="870"/>
    </location>
    <ligand>
        <name>ATP</name>
        <dbReference type="ChEBI" id="CHEBI:30616"/>
    </ligand>
</feature>
<dbReference type="SUPFAM" id="SSF81653">
    <property type="entry name" value="Calcium ATPase, transduction domain A"/>
    <property type="match status" value="1"/>
</dbReference>
<evidence type="ECO:0000256" key="15">
    <source>
        <dbReference type="PIRSR" id="PIRSR606539-3"/>
    </source>
</evidence>
<dbReference type="InterPro" id="IPR023298">
    <property type="entry name" value="ATPase_P-typ_TM_dom_sf"/>
</dbReference>
<feature type="binding site" evidence="14">
    <location>
        <position position="580"/>
    </location>
    <ligand>
        <name>ATP</name>
        <dbReference type="ChEBI" id="CHEBI:30616"/>
    </ligand>
</feature>
<name>A0A8J4GN98_9CHLO</name>
<evidence type="ECO:0000313" key="21">
    <source>
        <dbReference type="EMBL" id="GIM10593.1"/>
    </source>
</evidence>
<evidence type="ECO:0000256" key="4">
    <source>
        <dbReference type="ARBA" id="ARBA00022692"/>
    </source>
</evidence>
<organism evidence="21 22">
    <name type="scientific">Volvox reticuliferus</name>
    <dbReference type="NCBI Taxonomy" id="1737510"/>
    <lineage>
        <taxon>Eukaryota</taxon>
        <taxon>Viridiplantae</taxon>
        <taxon>Chlorophyta</taxon>
        <taxon>core chlorophytes</taxon>
        <taxon>Chlorophyceae</taxon>
        <taxon>CS clade</taxon>
        <taxon>Chlamydomonadales</taxon>
        <taxon>Volvocaceae</taxon>
        <taxon>Volvox</taxon>
    </lineage>
</organism>
<evidence type="ECO:0000259" key="19">
    <source>
        <dbReference type="Pfam" id="PF16212"/>
    </source>
</evidence>
<evidence type="ECO:0000256" key="14">
    <source>
        <dbReference type="PIRSR" id="PIRSR606539-2"/>
    </source>
</evidence>